<organism evidence="1 2">
    <name type="scientific">Pseudomonas lutea</name>
    <dbReference type="NCBI Taxonomy" id="243924"/>
    <lineage>
        <taxon>Bacteria</taxon>
        <taxon>Pseudomonadati</taxon>
        <taxon>Pseudomonadota</taxon>
        <taxon>Gammaproteobacteria</taxon>
        <taxon>Pseudomonadales</taxon>
        <taxon>Pseudomonadaceae</taxon>
        <taxon>Pseudomonas</taxon>
    </lineage>
</organism>
<accession>A0A9X8MH75</accession>
<evidence type="ECO:0000313" key="1">
    <source>
        <dbReference type="EMBL" id="SER37884.1"/>
    </source>
</evidence>
<gene>
    <name evidence="1" type="ORF">SAMN05216409_118115</name>
</gene>
<reference evidence="1 2" key="1">
    <citation type="submission" date="2016-10" db="EMBL/GenBank/DDBJ databases">
        <authorList>
            <person name="Varghese N."/>
            <person name="Submissions S."/>
        </authorList>
    </citation>
    <scope>NUCLEOTIDE SEQUENCE [LARGE SCALE GENOMIC DNA]</scope>
    <source>
        <strain evidence="1 2">LMG 21974</strain>
    </source>
</reference>
<dbReference type="Proteomes" id="UP000183210">
    <property type="component" value="Unassembled WGS sequence"/>
</dbReference>
<dbReference type="AlphaFoldDB" id="A0A9X8MH75"/>
<dbReference type="GeneID" id="300268783"/>
<evidence type="ECO:0000313" key="2">
    <source>
        <dbReference type="Proteomes" id="UP000183210"/>
    </source>
</evidence>
<sequence length="75" mass="8807">MTKKLTEQQQAEIHKEGWNTFLAGTSSNPYREGTKAHELFRDGWTEASREFYRQNEKPVMVTREFRQTLGKLVGM</sequence>
<proteinExistence type="predicted"/>
<protein>
    <submittedName>
        <fullName evidence="1">Uncharacterized protein</fullName>
    </submittedName>
</protein>
<dbReference type="RefSeq" id="WP_074829791.1">
    <property type="nucleotide sequence ID" value="NZ_FOEV01000018.1"/>
</dbReference>
<comment type="caution">
    <text evidence="1">The sequence shown here is derived from an EMBL/GenBank/DDBJ whole genome shotgun (WGS) entry which is preliminary data.</text>
</comment>
<name>A0A9X8MH75_9PSED</name>
<dbReference type="EMBL" id="FOEV01000018">
    <property type="protein sequence ID" value="SER37884.1"/>
    <property type="molecule type" value="Genomic_DNA"/>
</dbReference>